<dbReference type="InterPro" id="IPR006464">
    <property type="entry name" value="AcTrfase_RimI/Ard1"/>
</dbReference>
<evidence type="ECO:0000313" key="2">
    <source>
        <dbReference type="EMBL" id="SFQ32718.1"/>
    </source>
</evidence>
<dbReference type="Proteomes" id="UP000199136">
    <property type="component" value="Unassembled WGS sequence"/>
</dbReference>
<organism evidence="2 3">
    <name type="scientific">Desemzia incerta</name>
    <dbReference type="NCBI Taxonomy" id="82801"/>
    <lineage>
        <taxon>Bacteria</taxon>
        <taxon>Bacillati</taxon>
        <taxon>Bacillota</taxon>
        <taxon>Bacilli</taxon>
        <taxon>Lactobacillales</taxon>
        <taxon>Carnobacteriaceae</taxon>
        <taxon>Desemzia</taxon>
    </lineage>
</organism>
<dbReference type="PANTHER" id="PTHR43617:SF20">
    <property type="entry name" value="N-ALPHA-ACETYLTRANSFERASE RIMI"/>
    <property type="match status" value="1"/>
</dbReference>
<sequence length="203" mass="23119">MLKKFRDWLTSGSTTIPVLENGQQLKLSQRTKLSQSHFVLDDGNVLEPIVGSDKDVEALLAVQKACYNGETPWNAAALHHELKRNTNALYIVIRRFSEPVGFIGAWLVEKEAHITNVAVIPSFQKKGVASWMIRELERISVHEGMDILSLEVRMSNVKAQRLYRELGFKDGKIKKFYYSSDHEDALEMSKKLVRNEGARFESV</sequence>
<dbReference type="RefSeq" id="WP_092480510.1">
    <property type="nucleotide sequence ID" value="NZ_FOXW01000005.1"/>
</dbReference>
<dbReference type="EMBL" id="FOXW01000005">
    <property type="protein sequence ID" value="SFQ32718.1"/>
    <property type="molecule type" value="Genomic_DNA"/>
</dbReference>
<dbReference type="Gene3D" id="3.40.630.30">
    <property type="match status" value="1"/>
</dbReference>
<dbReference type="InterPro" id="IPR000182">
    <property type="entry name" value="GNAT_dom"/>
</dbReference>
<dbReference type="GO" id="GO:0008080">
    <property type="term" value="F:N-acetyltransferase activity"/>
    <property type="evidence" value="ECO:0007669"/>
    <property type="project" value="InterPro"/>
</dbReference>
<gene>
    <name evidence="2" type="ORF">SAMN04488506_1468</name>
</gene>
<name>A0A1I5XLA0_9LACT</name>
<dbReference type="PANTHER" id="PTHR43617">
    <property type="entry name" value="L-AMINO ACID N-ACETYLTRANSFERASE"/>
    <property type="match status" value="1"/>
</dbReference>
<proteinExistence type="predicted"/>
<evidence type="ECO:0000313" key="3">
    <source>
        <dbReference type="Proteomes" id="UP000199136"/>
    </source>
</evidence>
<accession>A0A1I5XLA0</accession>
<dbReference type="Pfam" id="PF00583">
    <property type="entry name" value="Acetyltransf_1"/>
    <property type="match status" value="1"/>
</dbReference>
<reference evidence="2 3" key="1">
    <citation type="submission" date="2016-10" db="EMBL/GenBank/DDBJ databases">
        <authorList>
            <person name="de Groot N.N."/>
        </authorList>
    </citation>
    <scope>NUCLEOTIDE SEQUENCE [LARGE SCALE GENOMIC DNA]</scope>
    <source>
        <strain evidence="2 3">DSM 20581</strain>
    </source>
</reference>
<protein>
    <submittedName>
        <fullName evidence="2">Ribosomal-protein-alanine N-acetyltransferase</fullName>
    </submittedName>
</protein>
<dbReference type="CDD" id="cd04301">
    <property type="entry name" value="NAT_SF"/>
    <property type="match status" value="1"/>
</dbReference>
<keyword evidence="2" id="KW-0808">Transferase</keyword>
<keyword evidence="3" id="KW-1185">Reference proteome</keyword>
<dbReference type="InterPro" id="IPR050276">
    <property type="entry name" value="MshD_Acetyltransferase"/>
</dbReference>
<dbReference type="OrthoDB" id="9794566at2"/>
<dbReference type="NCBIfam" id="TIGR01575">
    <property type="entry name" value="rimI"/>
    <property type="match status" value="1"/>
</dbReference>
<dbReference type="STRING" id="82801.SAMN04488506_1468"/>
<evidence type="ECO:0000259" key="1">
    <source>
        <dbReference type="PROSITE" id="PS51186"/>
    </source>
</evidence>
<dbReference type="AlphaFoldDB" id="A0A1I5XLA0"/>
<dbReference type="SUPFAM" id="SSF55729">
    <property type="entry name" value="Acyl-CoA N-acyltransferases (Nat)"/>
    <property type="match status" value="1"/>
</dbReference>
<dbReference type="PROSITE" id="PS51186">
    <property type="entry name" value="GNAT"/>
    <property type="match status" value="1"/>
</dbReference>
<dbReference type="InterPro" id="IPR016181">
    <property type="entry name" value="Acyl_CoA_acyltransferase"/>
</dbReference>
<feature type="domain" description="N-acetyltransferase" evidence="1">
    <location>
        <begin position="47"/>
        <end position="193"/>
    </location>
</feature>